<accession>A0A660SHE6</accession>
<dbReference type="Gene3D" id="2.60.40.380">
    <property type="entry name" value="Purple acid phosphatase-like, N-terminal"/>
    <property type="match status" value="1"/>
</dbReference>
<dbReference type="GO" id="GO:0003993">
    <property type="term" value="F:acid phosphatase activity"/>
    <property type="evidence" value="ECO:0007669"/>
    <property type="project" value="InterPro"/>
</dbReference>
<organism evidence="4 5">
    <name type="scientific">candidate division WOR-3 bacterium</name>
    <dbReference type="NCBI Taxonomy" id="2052148"/>
    <lineage>
        <taxon>Bacteria</taxon>
        <taxon>Bacteria division WOR-3</taxon>
    </lineage>
</organism>
<feature type="domain" description="Calcineurin-like phosphoesterase" evidence="2">
    <location>
        <begin position="109"/>
        <end position="290"/>
    </location>
</feature>
<dbReference type="SUPFAM" id="SSF56300">
    <property type="entry name" value="Metallo-dependent phosphatases"/>
    <property type="match status" value="1"/>
</dbReference>
<dbReference type="AlphaFoldDB" id="A0A660SHE6"/>
<evidence type="ECO:0000313" key="4">
    <source>
        <dbReference type="EMBL" id="RKX69410.1"/>
    </source>
</evidence>
<comment type="caution">
    <text evidence="4">The sequence shown here is derived from an EMBL/GenBank/DDBJ whole genome shotgun (WGS) entry which is preliminary data.</text>
</comment>
<dbReference type="SUPFAM" id="SSF49363">
    <property type="entry name" value="Purple acid phosphatase, N-terminal domain"/>
    <property type="match status" value="1"/>
</dbReference>
<dbReference type="PANTHER" id="PTHR45867:SF3">
    <property type="entry name" value="ACID PHOSPHATASE TYPE 7"/>
    <property type="match status" value="1"/>
</dbReference>
<dbReference type="InterPro" id="IPR029052">
    <property type="entry name" value="Metallo-depent_PP-like"/>
</dbReference>
<sequence length="433" mass="49122">MILTLIFQVSAIHLSLPSQPESTIVVVWTTPDSTPSFVQYGLTTGYGHQAEGRTFYSPSYGQYIHEVRITDLSPDTLYHYRCGHPPKWSSDRTFLSGKPKGESGFSFVVYGDTRTDTTSRRRIRDVILSHLGQIRFILHCGDLVEVGSNRDLWEAFLIQMDTLFSRSPVMVTVGNHDEYGGLENYLDLFVLPEGSGTERFYSFTYGNLHILSLYDPRPESRIKPTDPQYHWLTSDLEAASNDPDIDWIILFFHVPPYSAGYGYQYQREDITPICDNFGIDLVCSGHTHNYERSYLLFKGEITDSGPEYNGDLDGTVYIVTGGGGAPLSSAHYDWWTAYAKECYHFLLIEVSESKLRVAVIGDSNQLIDSWSIKKSVAISGEKSLRRTRKVGKNSLFDPLGRRIEKRGPLPSGIYFLIIERDGKRHTEKLLILH</sequence>
<evidence type="ECO:0000256" key="1">
    <source>
        <dbReference type="ARBA" id="ARBA00022729"/>
    </source>
</evidence>
<dbReference type="PANTHER" id="PTHR45867">
    <property type="entry name" value="PURPLE ACID PHOSPHATASE"/>
    <property type="match status" value="1"/>
</dbReference>
<gene>
    <name evidence="4" type="ORF">DRP53_08270</name>
</gene>
<proteinExistence type="predicted"/>
<dbReference type="Proteomes" id="UP000268469">
    <property type="component" value="Unassembled WGS sequence"/>
</dbReference>
<dbReference type="InterPro" id="IPR015914">
    <property type="entry name" value="PAPs_N"/>
</dbReference>
<reference evidence="4 5" key="1">
    <citation type="submission" date="2018-06" db="EMBL/GenBank/DDBJ databases">
        <title>Extensive metabolic versatility and redundancy in microbially diverse, dynamic hydrothermal sediments.</title>
        <authorList>
            <person name="Dombrowski N."/>
            <person name="Teske A."/>
            <person name="Baker B.J."/>
        </authorList>
    </citation>
    <scope>NUCLEOTIDE SEQUENCE [LARGE SCALE GENOMIC DNA]</scope>
    <source>
        <strain evidence="4">B36_G15</strain>
    </source>
</reference>
<dbReference type="Pfam" id="PF16656">
    <property type="entry name" value="Pur_ac_phosph_N"/>
    <property type="match status" value="1"/>
</dbReference>
<dbReference type="InterPro" id="IPR004843">
    <property type="entry name" value="Calcineurin-like_PHP"/>
</dbReference>
<dbReference type="InterPro" id="IPR008963">
    <property type="entry name" value="Purple_acid_Pase-like_N"/>
</dbReference>
<dbReference type="GO" id="GO:0046872">
    <property type="term" value="F:metal ion binding"/>
    <property type="evidence" value="ECO:0007669"/>
    <property type="project" value="InterPro"/>
</dbReference>
<evidence type="ECO:0000259" key="3">
    <source>
        <dbReference type="Pfam" id="PF16656"/>
    </source>
</evidence>
<evidence type="ECO:0000259" key="2">
    <source>
        <dbReference type="Pfam" id="PF00149"/>
    </source>
</evidence>
<dbReference type="Pfam" id="PF00149">
    <property type="entry name" value="Metallophos"/>
    <property type="match status" value="1"/>
</dbReference>
<evidence type="ECO:0008006" key="6">
    <source>
        <dbReference type="Google" id="ProtNLM"/>
    </source>
</evidence>
<dbReference type="Gene3D" id="3.60.21.10">
    <property type="match status" value="1"/>
</dbReference>
<feature type="domain" description="Purple acid phosphatase N-terminal" evidence="3">
    <location>
        <begin position="11"/>
        <end position="94"/>
    </location>
</feature>
<evidence type="ECO:0000313" key="5">
    <source>
        <dbReference type="Proteomes" id="UP000268469"/>
    </source>
</evidence>
<protein>
    <recommendedName>
        <fullName evidence="6">Metallophosphoesterase family protein</fullName>
    </recommendedName>
</protein>
<dbReference type="EMBL" id="QNBE01000086">
    <property type="protein sequence ID" value="RKX69410.1"/>
    <property type="molecule type" value="Genomic_DNA"/>
</dbReference>
<name>A0A660SHE6_UNCW3</name>
<keyword evidence="1" id="KW-0732">Signal</keyword>